<evidence type="ECO:0000313" key="4">
    <source>
        <dbReference type="Proteomes" id="UP001054821"/>
    </source>
</evidence>
<dbReference type="Pfam" id="PF03732">
    <property type="entry name" value="Retrotrans_gag"/>
    <property type="match status" value="1"/>
</dbReference>
<dbReference type="Proteomes" id="UP001054821">
    <property type="component" value="Chromosome 2"/>
</dbReference>
<sequence>MPFHVTACHFMRGALDGQPMVIWHDSNVETYKAVLVAKDYKQREGIDYEETFSPVAMINSIPIFLAITAHYDYEIWQMDIEKAFLNGYLPEELHMDQLEGFVSKTKSHKGCKLEKYIYGLKQASRSWNLCFEEVIKSFDFSHNGDEFGNDIGILSSMKMWLSKTFFMKDLGEAATSIHISKVTYSGDFLENLLMDFVDEGNMSLALPAAGRPLKESLAARANDVPNCIMYPDQEDDDSFEIKHHMLEILPTFQGLPNEDANVHIAKFIVGCKNILIKGFSAEAIKLRLFPFTFKDKAETWLFTLPANSITTWQQLHTKFLNKYYPASKILNYKREILIFTQKPN</sequence>
<dbReference type="Pfam" id="PF07727">
    <property type="entry name" value="RVT_2"/>
    <property type="match status" value="1"/>
</dbReference>
<feature type="domain" description="Retrotransposon gag" evidence="1">
    <location>
        <begin position="287"/>
        <end position="341"/>
    </location>
</feature>
<name>A0AAD4WL29_PRUDU</name>
<protein>
    <recommendedName>
        <fullName evidence="5">Transposable element protein</fullName>
    </recommendedName>
</protein>
<comment type="caution">
    <text evidence="3">The sequence shown here is derived from an EMBL/GenBank/DDBJ whole genome shotgun (WGS) entry which is preliminary data.</text>
</comment>
<keyword evidence="4" id="KW-1185">Reference proteome</keyword>
<evidence type="ECO:0008006" key="5">
    <source>
        <dbReference type="Google" id="ProtNLM"/>
    </source>
</evidence>
<organism evidence="3 4">
    <name type="scientific">Prunus dulcis</name>
    <name type="common">Almond</name>
    <name type="synonym">Amygdalus dulcis</name>
    <dbReference type="NCBI Taxonomy" id="3755"/>
    <lineage>
        <taxon>Eukaryota</taxon>
        <taxon>Viridiplantae</taxon>
        <taxon>Streptophyta</taxon>
        <taxon>Embryophyta</taxon>
        <taxon>Tracheophyta</taxon>
        <taxon>Spermatophyta</taxon>
        <taxon>Magnoliopsida</taxon>
        <taxon>eudicotyledons</taxon>
        <taxon>Gunneridae</taxon>
        <taxon>Pentapetalae</taxon>
        <taxon>rosids</taxon>
        <taxon>fabids</taxon>
        <taxon>Rosales</taxon>
        <taxon>Rosaceae</taxon>
        <taxon>Amygdaloideae</taxon>
        <taxon>Amygdaleae</taxon>
        <taxon>Prunus</taxon>
    </lineage>
</organism>
<evidence type="ECO:0000313" key="3">
    <source>
        <dbReference type="EMBL" id="KAI5344027.1"/>
    </source>
</evidence>
<reference evidence="3 4" key="1">
    <citation type="journal article" date="2022" name="G3 (Bethesda)">
        <title>Whole-genome sequence and methylome profiling of the almond [Prunus dulcis (Mill.) D.A. Webb] cultivar 'Nonpareil'.</title>
        <authorList>
            <person name="D'Amico-Willman K.M."/>
            <person name="Ouma W.Z."/>
            <person name="Meulia T."/>
            <person name="Sideli G.M."/>
            <person name="Gradziel T.M."/>
            <person name="Fresnedo-Ramirez J."/>
        </authorList>
    </citation>
    <scope>NUCLEOTIDE SEQUENCE [LARGE SCALE GENOMIC DNA]</scope>
    <source>
        <strain evidence="3">Clone GOH B32 T37-40</strain>
    </source>
</reference>
<dbReference type="EMBL" id="JAJFAZ020000002">
    <property type="protein sequence ID" value="KAI5344027.1"/>
    <property type="molecule type" value="Genomic_DNA"/>
</dbReference>
<proteinExistence type="predicted"/>
<dbReference type="InterPro" id="IPR013103">
    <property type="entry name" value="RVT_2"/>
</dbReference>
<evidence type="ECO:0000259" key="1">
    <source>
        <dbReference type="Pfam" id="PF03732"/>
    </source>
</evidence>
<accession>A0AAD4WL29</accession>
<dbReference type="AlphaFoldDB" id="A0AAD4WL29"/>
<dbReference type="InterPro" id="IPR005162">
    <property type="entry name" value="Retrotrans_gag_dom"/>
</dbReference>
<dbReference type="PANTHER" id="PTHR33223:SF11">
    <property type="entry name" value="ELEMENT PROTEIN, PUTATIVE-RELATED"/>
    <property type="match status" value="1"/>
</dbReference>
<gene>
    <name evidence="3" type="ORF">L3X38_011904</name>
</gene>
<feature type="domain" description="Reverse transcriptase Ty1/copia-type" evidence="2">
    <location>
        <begin position="27"/>
        <end position="147"/>
    </location>
</feature>
<evidence type="ECO:0000259" key="2">
    <source>
        <dbReference type="Pfam" id="PF07727"/>
    </source>
</evidence>
<dbReference type="PANTHER" id="PTHR33223">
    <property type="entry name" value="CCHC-TYPE DOMAIN-CONTAINING PROTEIN"/>
    <property type="match status" value="1"/>
</dbReference>